<dbReference type="InterPro" id="IPR029052">
    <property type="entry name" value="Metallo-depent_PP-like"/>
</dbReference>
<evidence type="ECO:0000313" key="2">
    <source>
        <dbReference type="EMBL" id="KJF43837.1"/>
    </source>
</evidence>
<accession>A0A0D8JAB1</accession>
<evidence type="ECO:0000259" key="1">
    <source>
        <dbReference type="Pfam" id="PF09423"/>
    </source>
</evidence>
<gene>
    <name evidence="2" type="ORF">LH29_12250</name>
</gene>
<dbReference type="InterPro" id="IPR038607">
    <property type="entry name" value="PhoD-like_sf"/>
</dbReference>
<dbReference type="STRING" id="1544798.LH29_12250"/>
<dbReference type="InterPro" id="IPR018946">
    <property type="entry name" value="PhoD-like_MPP"/>
</dbReference>
<name>A0A0D8JAB1_9BACT</name>
<evidence type="ECO:0000313" key="3">
    <source>
        <dbReference type="Proteomes" id="UP000032544"/>
    </source>
</evidence>
<sequence length="454" mass="51382">MDTMLLNSYETLPSNITSFYLDARAVFEKNKVNFTDIQIVEAATKNNIRLMGGPMLGDVKENGISIWFRPSNELPIHIKVIALHSNEENSYTLKPVAAGRAQRIVINDLSPSTNYKYVVLSQDIKIAEGAFQTAPKTDENTPLRLTFGSCFHKIGLHNPNLINTILKRKTNAMLLLGDIAVDDRENNFNMHSSDYLLRDVSQSWKKLAANVALYTSWDDHDYLNNDLSGIPENFTEEEREKLRTLWRQNWNNPQNDAAGIYFTTRIGQVEIIMLDTRSCRKIEERGEYGSYLGAEQQEWLKSILKNSTAPFKIISSGTMWSDYITNGKDSWGTWDTLAREEIFNLIKEENIPGVLLISGDRHGARGFTIPGTSGFKFYEFEAASLGGVPGPPAMANDTSNQLFGYHGEGLKAFGEFTFNTEENKPQVTFRLIDEFGNVMEKHILSYDMLTPKKQ</sequence>
<keyword evidence="3" id="KW-1185">Reference proteome</keyword>
<comment type="caution">
    <text evidence="2">The sequence shown here is derived from an EMBL/GenBank/DDBJ whole genome shotgun (WGS) entry which is preliminary data.</text>
</comment>
<dbReference type="AlphaFoldDB" id="A0A0D8JAB1"/>
<organism evidence="2 3">
    <name type="scientific">Draconibacterium sediminis</name>
    <dbReference type="NCBI Taxonomy" id="1544798"/>
    <lineage>
        <taxon>Bacteria</taxon>
        <taxon>Pseudomonadati</taxon>
        <taxon>Bacteroidota</taxon>
        <taxon>Bacteroidia</taxon>
        <taxon>Marinilabiliales</taxon>
        <taxon>Prolixibacteraceae</taxon>
        <taxon>Draconibacterium</taxon>
    </lineage>
</organism>
<dbReference type="Proteomes" id="UP000032544">
    <property type="component" value="Unassembled WGS sequence"/>
</dbReference>
<feature type="domain" description="PhoD-like phosphatase metallophosphatase" evidence="1">
    <location>
        <begin position="197"/>
        <end position="385"/>
    </location>
</feature>
<proteinExistence type="predicted"/>
<dbReference type="SUPFAM" id="SSF56300">
    <property type="entry name" value="Metallo-dependent phosphatases"/>
    <property type="match status" value="1"/>
</dbReference>
<dbReference type="PATRIC" id="fig|1544798.3.peg.2609"/>
<reference evidence="2 3" key="1">
    <citation type="submission" date="2014-09" db="EMBL/GenBank/DDBJ databases">
        <title>Draft Genome Sequence of Draconibacterium sp. JN14CK-3.</title>
        <authorList>
            <person name="Dong C."/>
            <person name="Lai Q."/>
            <person name="Shao Z."/>
        </authorList>
    </citation>
    <scope>NUCLEOTIDE SEQUENCE [LARGE SCALE GENOMIC DNA]</scope>
    <source>
        <strain evidence="2 3">JN14CK-3</strain>
    </source>
</reference>
<protein>
    <submittedName>
        <fullName evidence="2">Alkaline phosphatase</fullName>
    </submittedName>
</protein>
<dbReference type="Pfam" id="PF09423">
    <property type="entry name" value="PhoD"/>
    <property type="match status" value="1"/>
</dbReference>
<dbReference type="PANTHER" id="PTHR33987:SF1">
    <property type="entry name" value="CALCINEURIN-LIKE METALLO-PHOSPHOESTERASE SUPERFAMILY PROTEIN"/>
    <property type="match status" value="1"/>
</dbReference>
<dbReference type="PANTHER" id="PTHR33987">
    <property type="entry name" value="CALCINEURIN-LIKE METALLO-PHOSPHOESTERASE SUPERFAMILY PROTEIN"/>
    <property type="match status" value="1"/>
</dbReference>
<dbReference type="EMBL" id="JRHC01000002">
    <property type="protein sequence ID" value="KJF43837.1"/>
    <property type="molecule type" value="Genomic_DNA"/>
</dbReference>
<dbReference type="Gene3D" id="3.60.21.70">
    <property type="entry name" value="PhoD-like phosphatase"/>
    <property type="match status" value="1"/>
</dbReference>